<dbReference type="Proteomes" id="UP000028702">
    <property type="component" value="Unassembled WGS sequence"/>
</dbReference>
<dbReference type="Pfam" id="PF02875">
    <property type="entry name" value="Mur_ligase_C"/>
    <property type="match status" value="1"/>
</dbReference>
<evidence type="ECO:0000256" key="13">
    <source>
        <dbReference type="ARBA" id="ARBA00022842"/>
    </source>
</evidence>
<keyword evidence="26" id="KW-1185">Reference proteome</keyword>
<dbReference type="PANTHER" id="PTHR11136">
    <property type="entry name" value="FOLYLPOLYGLUTAMATE SYNTHASE-RELATED"/>
    <property type="match status" value="1"/>
</dbReference>
<dbReference type="PIRSF" id="PIRSF001563">
    <property type="entry name" value="Folylpolyglu_synth"/>
    <property type="match status" value="1"/>
</dbReference>
<evidence type="ECO:0000256" key="19">
    <source>
        <dbReference type="ARBA" id="ARBA00047808"/>
    </source>
</evidence>
<organism evidence="25 26">
    <name type="scientific">Tepidicaulis marinus</name>
    <dbReference type="NCBI Taxonomy" id="1333998"/>
    <lineage>
        <taxon>Bacteria</taxon>
        <taxon>Pseudomonadati</taxon>
        <taxon>Pseudomonadota</taxon>
        <taxon>Alphaproteobacteria</taxon>
        <taxon>Hyphomicrobiales</taxon>
        <taxon>Parvibaculaceae</taxon>
        <taxon>Tepidicaulis</taxon>
    </lineage>
</organism>
<dbReference type="STRING" id="1333998.M2A_2816"/>
<evidence type="ECO:0000313" key="26">
    <source>
        <dbReference type="Proteomes" id="UP000028702"/>
    </source>
</evidence>
<dbReference type="GO" id="GO:0005737">
    <property type="term" value="C:cytoplasm"/>
    <property type="evidence" value="ECO:0007669"/>
    <property type="project" value="TreeGrafter"/>
</dbReference>
<evidence type="ECO:0000256" key="6">
    <source>
        <dbReference type="ARBA" id="ARBA00013023"/>
    </source>
</evidence>
<dbReference type="RefSeq" id="WP_045448755.1">
    <property type="nucleotide sequence ID" value="NZ_BBIO01000017.1"/>
</dbReference>
<dbReference type="InterPro" id="IPR036565">
    <property type="entry name" value="Mur-like_cat_sf"/>
</dbReference>
<dbReference type="Gene3D" id="3.90.190.20">
    <property type="entry name" value="Mur ligase, C-terminal domain"/>
    <property type="match status" value="1"/>
</dbReference>
<dbReference type="EMBL" id="BBIO01000017">
    <property type="protein sequence ID" value="GAK46317.1"/>
    <property type="molecule type" value="Genomic_DNA"/>
</dbReference>
<evidence type="ECO:0000256" key="14">
    <source>
        <dbReference type="ARBA" id="ARBA00022909"/>
    </source>
</evidence>
<dbReference type="Pfam" id="PF08245">
    <property type="entry name" value="Mur_ligase_M"/>
    <property type="match status" value="1"/>
</dbReference>
<protein>
    <recommendedName>
        <fullName evidence="8">Dihydrofolate synthase/folylpolyglutamate synthase</fullName>
        <ecNumber evidence="6">6.3.2.12</ecNumber>
        <ecNumber evidence="7">6.3.2.17</ecNumber>
    </recommendedName>
    <alternativeName>
        <fullName evidence="17">Folylpoly-gamma-glutamate synthetase-dihydrofolate synthetase</fullName>
    </alternativeName>
    <alternativeName>
        <fullName evidence="15">Folylpolyglutamate synthetase</fullName>
    </alternativeName>
    <alternativeName>
        <fullName evidence="16">Tetrahydrofolylpolyglutamate synthase</fullName>
    </alternativeName>
</protein>
<evidence type="ECO:0000313" key="25">
    <source>
        <dbReference type="EMBL" id="GAK46317.1"/>
    </source>
</evidence>
<keyword evidence="14" id="KW-0289">Folate biosynthesis</keyword>
<keyword evidence="9 22" id="KW-0436">Ligase</keyword>
<comment type="catalytic activity">
    <reaction evidence="20">
        <text>(6R)-5,10-methylenetetrahydrofolyl-(gamma-L-Glu)(n) + L-glutamate + ATP = (6R)-5,10-methylenetetrahydrofolyl-(gamma-L-Glu)(n+1) + ADP + phosphate + H(+)</text>
        <dbReference type="Rhea" id="RHEA:51912"/>
        <dbReference type="Rhea" id="RHEA-COMP:13257"/>
        <dbReference type="Rhea" id="RHEA-COMP:13258"/>
        <dbReference type="ChEBI" id="CHEBI:15378"/>
        <dbReference type="ChEBI" id="CHEBI:29985"/>
        <dbReference type="ChEBI" id="CHEBI:30616"/>
        <dbReference type="ChEBI" id="CHEBI:43474"/>
        <dbReference type="ChEBI" id="CHEBI:136572"/>
        <dbReference type="ChEBI" id="CHEBI:456216"/>
        <dbReference type="EC" id="6.3.2.17"/>
    </reaction>
</comment>
<evidence type="ECO:0000259" key="24">
    <source>
        <dbReference type="Pfam" id="PF08245"/>
    </source>
</evidence>
<comment type="similarity">
    <text evidence="5 22">Belongs to the folylpolyglutamate synthase family.</text>
</comment>
<dbReference type="EC" id="6.3.2.12" evidence="6"/>
<gene>
    <name evidence="25" type="ORF">M2A_2816</name>
</gene>
<evidence type="ECO:0000256" key="22">
    <source>
        <dbReference type="PIRNR" id="PIRNR001563"/>
    </source>
</evidence>
<dbReference type="FunFam" id="3.40.1190.10:FF:000011">
    <property type="entry name" value="Folylpolyglutamate synthase/dihydrofolate synthase"/>
    <property type="match status" value="1"/>
</dbReference>
<dbReference type="InterPro" id="IPR001645">
    <property type="entry name" value="Folylpolyglutamate_synth"/>
</dbReference>
<evidence type="ECO:0000256" key="15">
    <source>
        <dbReference type="ARBA" id="ARBA00030048"/>
    </source>
</evidence>
<evidence type="ECO:0000256" key="10">
    <source>
        <dbReference type="ARBA" id="ARBA00022723"/>
    </source>
</evidence>
<evidence type="ECO:0000256" key="3">
    <source>
        <dbReference type="ARBA" id="ARBA00004799"/>
    </source>
</evidence>
<dbReference type="GO" id="GO:0046872">
    <property type="term" value="F:metal ion binding"/>
    <property type="evidence" value="ECO:0007669"/>
    <property type="project" value="UniProtKB-KW"/>
</dbReference>
<evidence type="ECO:0000256" key="21">
    <source>
        <dbReference type="ARBA" id="ARBA00049161"/>
    </source>
</evidence>
<name>A0A081BE49_9HYPH</name>
<keyword evidence="11 22" id="KW-0547">Nucleotide-binding</keyword>
<reference evidence="25 26" key="1">
    <citation type="submission" date="2014-07" db="EMBL/GenBank/DDBJ databases">
        <title>Tepidicaulis marinum gen. nov., sp. nov., a novel marine bacterium denitrifying nitrate to nitrous oxide strictly under microaerobic conditions.</title>
        <authorList>
            <person name="Takeuchi M."/>
            <person name="Yamagishi T."/>
            <person name="Kamagata Y."/>
            <person name="Oshima K."/>
            <person name="Hattori M."/>
            <person name="Katayama T."/>
            <person name="Hanada S."/>
            <person name="Tamaki H."/>
            <person name="Marumo K."/>
            <person name="Maeda H."/>
            <person name="Nedachi M."/>
            <person name="Iwasaki W."/>
            <person name="Suwa Y."/>
            <person name="Sakata S."/>
        </authorList>
    </citation>
    <scope>NUCLEOTIDE SEQUENCE [LARGE SCALE GENOMIC DNA]</scope>
    <source>
        <strain evidence="25 26">MA2</strain>
    </source>
</reference>
<dbReference type="eggNOG" id="COG0285">
    <property type="taxonomic scope" value="Bacteria"/>
</dbReference>
<dbReference type="SUPFAM" id="SSF53623">
    <property type="entry name" value="MurD-like peptide ligases, catalytic domain"/>
    <property type="match status" value="1"/>
</dbReference>
<dbReference type="InterPro" id="IPR036615">
    <property type="entry name" value="Mur_ligase_C_dom_sf"/>
</dbReference>
<evidence type="ECO:0000256" key="12">
    <source>
        <dbReference type="ARBA" id="ARBA00022840"/>
    </source>
</evidence>
<dbReference type="SUPFAM" id="SSF53244">
    <property type="entry name" value="MurD-like peptide ligases, peptide-binding domain"/>
    <property type="match status" value="1"/>
</dbReference>
<evidence type="ECO:0000256" key="7">
    <source>
        <dbReference type="ARBA" id="ARBA00013025"/>
    </source>
</evidence>
<comment type="pathway">
    <text evidence="4">Cofactor biosynthesis; tetrahydrofolylpolyglutamate biosynthesis.</text>
</comment>
<keyword evidence="10" id="KW-0479">Metal-binding</keyword>
<dbReference type="GO" id="GO:0005524">
    <property type="term" value="F:ATP binding"/>
    <property type="evidence" value="ECO:0007669"/>
    <property type="project" value="UniProtKB-KW"/>
</dbReference>
<comment type="catalytic activity">
    <reaction evidence="18">
        <text>(6S)-5,6,7,8-tetrahydrofolyl-(gamma-L-Glu)(n) + L-glutamate + ATP = (6S)-5,6,7,8-tetrahydrofolyl-(gamma-L-Glu)(n+1) + ADP + phosphate + H(+)</text>
        <dbReference type="Rhea" id="RHEA:10580"/>
        <dbReference type="Rhea" id="RHEA-COMP:14738"/>
        <dbReference type="Rhea" id="RHEA-COMP:14740"/>
        <dbReference type="ChEBI" id="CHEBI:15378"/>
        <dbReference type="ChEBI" id="CHEBI:29985"/>
        <dbReference type="ChEBI" id="CHEBI:30616"/>
        <dbReference type="ChEBI" id="CHEBI:43474"/>
        <dbReference type="ChEBI" id="CHEBI:141005"/>
        <dbReference type="ChEBI" id="CHEBI:456216"/>
        <dbReference type="EC" id="6.3.2.17"/>
    </reaction>
</comment>
<evidence type="ECO:0000256" key="5">
    <source>
        <dbReference type="ARBA" id="ARBA00008276"/>
    </source>
</evidence>
<evidence type="ECO:0000256" key="8">
    <source>
        <dbReference type="ARBA" id="ARBA00019357"/>
    </source>
</evidence>
<accession>A0A081BE49</accession>
<evidence type="ECO:0000256" key="2">
    <source>
        <dbReference type="ARBA" id="ARBA00002714"/>
    </source>
</evidence>
<comment type="cofactor">
    <cofactor evidence="1">
        <name>Mg(2+)</name>
        <dbReference type="ChEBI" id="CHEBI:18420"/>
    </cofactor>
</comment>
<dbReference type="PROSITE" id="PS01012">
    <property type="entry name" value="FOLYLPOLYGLU_SYNT_2"/>
    <property type="match status" value="1"/>
</dbReference>
<dbReference type="AlphaFoldDB" id="A0A081BE49"/>
<feature type="domain" description="Mur ligase central" evidence="24">
    <location>
        <begin position="56"/>
        <end position="276"/>
    </location>
</feature>
<dbReference type="NCBIfam" id="TIGR01499">
    <property type="entry name" value="folC"/>
    <property type="match status" value="1"/>
</dbReference>
<keyword evidence="13" id="KW-0460">Magnesium</keyword>
<evidence type="ECO:0000256" key="11">
    <source>
        <dbReference type="ARBA" id="ARBA00022741"/>
    </source>
</evidence>
<comment type="caution">
    <text evidence="25">The sequence shown here is derived from an EMBL/GenBank/DDBJ whole genome shotgun (WGS) entry which is preliminary data.</text>
</comment>
<proteinExistence type="inferred from homology"/>
<dbReference type="InterPro" id="IPR013221">
    <property type="entry name" value="Mur_ligase_cen"/>
</dbReference>
<evidence type="ECO:0000256" key="20">
    <source>
        <dbReference type="ARBA" id="ARBA00049035"/>
    </source>
</evidence>
<evidence type="ECO:0000256" key="4">
    <source>
        <dbReference type="ARBA" id="ARBA00005150"/>
    </source>
</evidence>
<evidence type="ECO:0000256" key="1">
    <source>
        <dbReference type="ARBA" id="ARBA00001946"/>
    </source>
</evidence>
<comment type="catalytic activity">
    <reaction evidence="19">
        <text>10-formyltetrahydrofolyl-(gamma-L-Glu)(n) + L-glutamate + ATP = 10-formyltetrahydrofolyl-(gamma-L-Glu)(n+1) + ADP + phosphate + H(+)</text>
        <dbReference type="Rhea" id="RHEA:51904"/>
        <dbReference type="Rhea" id="RHEA-COMP:13088"/>
        <dbReference type="Rhea" id="RHEA-COMP:14300"/>
        <dbReference type="ChEBI" id="CHEBI:15378"/>
        <dbReference type="ChEBI" id="CHEBI:29985"/>
        <dbReference type="ChEBI" id="CHEBI:30616"/>
        <dbReference type="ChEBI" id="CHEBI:43474"/>
        <dbReference type="ChEBI" id="CHEBI:134413"/>
        <dbReference type="ChEBI" id="CHEBI:456216"/>
        <dbReference type="EC" id="6.3.2.17"/>
    </reaction>
</comment>
<dbReference type="GO" id="GO:0004326">
    <property type="term" value="F:tetrahydrofolylpolyglutamate synthase activity"/>
    <property type="evidence" value="ECO:0007669"/>
    <property type="project" value="UniProtKB-EC"/>
</dbReference>
<keyword evidence="12 22" id="KW-0067">ATP-binding</keyword>
<evidence type="ECO:0000256" key="18">
    <source>
        <dbReference type="ARBA" id="ARBA00047493"/>
    </source>
</evidence>
<evidence type="ECO:0000259" key="23">
    <source>
        <dbReference type="Pfam" id="PF02875"/>
    </source>
</evidence>
<dbReference type="GO" id="GO:0046654">
    <property type="term" value="P:tetrahydrofolate biosynthetic process"/>
    <property type="evidence" value="ECO:0007669"/>
    <property type="project" value="UniProtKB-UniPathway"/>
</dbReference>
<feature type="domain" description="Mur ligase C-terminal" evidence="23">
    <location>
        <begin position="317"/>
        <end position="435"/>
    </location>
</feature>
<dbReference type="GO" id="GO:0046656">
    <property type="term" value="P:folic acid biosynthetic process"/>
    <property type="evidence" value="ECO:0007669"/>
    <property type="project" value="UniProtKB-KW"/>
</dbReference>
<dbReference type="EC" id="6.3.2.17" evidence="7"/>
<sequence>MSASNTPPPLAPYSDVVLERLSKLHPKLIDLSLERVHRLLAALGHPEEHLPPVIHIAGTNGKGSALAFLKAMLEADGKAVHAYTSPHLVHFHERIYLGGKGGGAFIGEEALIEVLEECERANEGAPITYFEITTVAALLAFSRLPADALLLETGMGGRLDTTNVVARPAATLITPIGLDHQQFLGETLGEIAGEKAGIFRHNVPAIIGPQEEAALEVLLEKAERTGARVFIHGQDWMAFEEHGRLIYQDTDGLLDLPFPALQGRHQLTNAGGAIAALRQAEGLSVSDEAIEEGLLTAKWPARMQRLKEGPLLAALPEGVELWLDGGHNPAAGRTIAQAFAEMNDRAPRPLYLICGMLSTKDATGFLAAFKDLAAMAVAVPIEGEANALTPGELAAAAQKAGLHGEEAQSLAAAMTRIAKSAQDGKTAPRILICGSLYLAGQVLREHG</sequence>
<dbReference type="GO" id="GO:0008841">
    <property type="term" value="F:dihydrofolate synthase activity"/>
    <property type="evidence" value="ECO:0007669"/>
    <property type="project" value="UniProtKB-EC"/>
</dbReference>
<comment type="function">
    <text evidence="2">Functions in two distinct reactions of the de novo folate biosynthetic pathway. Catalyzes the addition of a glutamate residue to dihydropteroate (7,8-dihydropteroate or H2Pte) to form dihydrofolate (7,8-dihydrofolate monoglutamate or H2Pte-Glu). Also catalyzes successive additions of L-glutamate to tetrahydrofolate or 10-formyltetrahydrofolate or 5,10-methylenetetrahydrofolate, leading to folylpolyglutamate derivatives.</text>
</comment>
<dbReference type="UniPathway" id="UPA00077">
    <property type="reaction ID" value="UER00157"/>
</dbReference>
<evidence type="ECO:0000256" key="16">
    <source>
        <dbReference type="ARBA" id="ARBA00030592"/>
    </source>
</evidence>
<dbReference type="Gene3D" id="3.40.1190.10">
    <property type="entry name" value="Mur-like, catalytic domain"/>
    <property type="match status" value="1"/>
</dbReference>
<comment type="pathway">
    <text evidence="3">Cofactor biosynthesis; tetrahydrofolate biosynthesis; 7,8-dihydrofolate from 2-amino-4-hydroxy-6-hydroxymethyl-7,8-dihydropteridine diphosphate and 4-aminobenzoate: step 2/2.</text>
</comment>
<dbReference type="InterPro" id="IPR004101">
    <property type="entry name" value="Mur_ligase_C"/>
</dbReference>
<evidence type="ECO:0000256" key="9">
    <source>
        <dbReference type="ARBA" id="ARBA00022598"/>
    </source>
</evidence>
<evidence type="ECO:0000256" key="17">
    <source>
        <dbReference type="ARBA" id="ARBA00032510"/>
    </source>
</evidence>
<comment type="catalytic activity">
    <reaction evidence="21">
        <text>7,8-dihydropteroate + L-glutamate + ATP = 7,8-dihydrofolate + ADP + phosphate + H(+)</text>
        <dbReference type="Rhea" id="RHEA:23584"/>
        <dbReference type="ChEBI" id="CHEBI:15378"/>
        <dbReference type="ChEBI" id="CHEBI:17839"/>
        <dbReference type="ChEBI" id="CHEBI:29985"/>
        <dbReference type="ChEBI" id="CHEBI:30616"/>
        <dbReference type="ChEBI" id="CHEBI:43474"/>
        <dbReference type="ChEBI" id="CHEBI:57451"/>
        <dbReference type="ChEBI" id="CHEBI:456216"/>
        <dbReference type="EC" id="6.3.2.12"/>
    </reaction>
</comment>
<dbReference type="InterPro" id="IPR018109">
    <property type="entry name" value="Folylpolyglutamate_synth_CS"/>
</dbReference>
<dbReference type="PANTHER" id="PTHR11136:SF0">
    <property type="entry name" value="DIHYDROFOLATE SYNTHETASE-RELATED"/>
    <property type="match status" value="1"/>
</dbReference>